<evidence type="ECO:0000313" key="2">
    <source>
        <dbReference type="EMBL" id="ROR55687.1"/>
    </source>
</evidence>
<dbReference type="EMBL" id="RKHG01000001">
    <property type="protein sequence ID" value="ROR55687.1"/>
    <property type="molecule type" value="Genomic_DNA"/>
</dbReference>
<evidence type="ECO:0000256" key="1">
    <source>
        <dbReference type="SAM" id="MobiDB-lite"/>
    </source>
</evidence>
<evidence type="ECO:0000313" key="3">
    <source>
        <dbReference type="Proteomes" id="UP000275749"/>
    </source>
</evidence>
<reference evidence="2 3" key="1">
    <citation type="submission" date="2018-11" db="EMBL/GenBank/DDBJ databases">
        <title>Sequencing the genomes of 1000 actinobacteria strains.</title>
        <authorList>
            <person name="Klenk H.-P."/>
        </authorList>
    </citation>
    <scope>NUCLEOTIDE SEQUENCE [LARGE SCALE GENOMIC DNA]</scope>
    <source>
        <strain evidence="2 3">DSM 10546</strain>
    </source>
</reference>
<dbReference type="AlphaFoldDB" id="A0A3N1ZYX7"/>
<sequence>MAEIRKHKPTGNSPIAKALEQALGAAVRPVTPGAPPQPNDPGRSPAAKPPTVTGVASTMPATGWTTISPKPPEHDTDS</sequence>
<accession>A0A3N1ZYX7</accession>
<dbReference type="Proteomes" id="UP000275749">
    <property type="component" value="Unassembled WGS sequence"/>
</dbReference>
<organism evidence="2 3">
    <name type="scientific">Luteococcus japonicus</name>
    <dbReference type="NCBI Taxonomy" id="33984"/>
    <lineage>
        <taxon>Bacteria</taxon>
        <taxon>Bacillati</taxon>
        <taxon>Actinomycetota</taxon>
        <taxon>Actinomycetes</taxon>
        <taxon>Propionibacteriales</taxon>
        <taxon>Propionibacteriaceae</taxon>
        <taxon>Luteococcus</taxon>
    </lineage>
</organism>
<gene>
    <name evidence="2" type="ORF">EDD41_2967</name>
</gene>
<proteinExistence type="predicted"/>
<dbReference type="RefSeq" id="WP_123576404.1">
    <property type="nucleotide sequence ID" value="NZ_RKHG01000001.1"/>
</dbReference>
<feature type="compositionally biased region" description="Polar residues" evidence="1">
    <location>
        <begin position="54"/>
        <end position="68"/>
    </location>
</feature>
<protein>
    <submittedName>
        <fullName evidence="2">Uncharacterized protein</fullName>
    </submittedName>
</protein>
<comment type="caution">
    <text evidence="2">The sequence shown here is derived from an EMBL/GenBank/DDBJ whole genome shotgun (WGS) entry which is preliminary data.</text>
</comment>
<feature type="region of interest" description="Disordered" evidence="1">
    <location>
        <begin position="27"/>
        <end position="78"/>
    </location>
</feature>
<name>A0A3N1ZYX7_9ACTN</name>